<feature type="domain" description="Metallo-beta-lactamase" evidence="6">
    <location>
        <begin position="34"/>
        <end position="232"/>
    </location>
</feature>
<keyword evidence="3" id="KW-0479">Metal-binding</keyword>
<keyword evidence="5" id="KW-0862">Zinc</keyword>
<dbReference type="SMART" id="SM00849">
    <property type="entry name" value="Lactamase_B"/>
    <property type="match status" value="1"/>
</dbReference>
<dbReference type="Gene3D" id="3.60.15.10">
    <property type="entry name" value="Ribonuclease Z/Hydroxyacylglutathione hydrolase-like"/>
    <property type="match status" value="1"/>
</dbReference>
<comment type="cofactor">
    <cofactor evidence="1">
        <name>Zn(2+)</name>
        <dbReference type="ChEBI" id="CHEBI:29105"/>
    </cofactor>
</comment>
<dbReference type="PANTHER" id="PTHR42978:SF7">
    <property type="entry name" value="METALLO-HYDROLASE RV2300C-RELATED"/>
    <property type="match status" value="1"/>
</dbReference>
<evidence type="ECO:0000313" key="7">
    <source>
        <dbReference type="EMBL" id="BEQ15526.1"/>
    </source>
</evidence>
<dbReference type="GO" id="GO:0046872">
    <property type="term" value="F:metal ion binding"/>
    <property type="evidence" value="ECO:0007669"/>
    <property type="project" value="UniProtKB-KW"/>
</dbReference>
<protein>
    <submittedName>
        <fullName evidence="7">MBL fold metallo-hydrolase</fullName>
    </submittedName>
</protein>
<dbReference type="CDD" id="cd07729">
    <property type="entry name" value="AHL_lactonase_MBL-fold"/>
    <property type="match status" value="1"/>
</dbReference>
<dbReference type="InterPro" id="IPR036866">
    <property type="entry name" value="RibonucZ/Hydroxyglut_hydro"/>
</dbReference>
<dbReference type="KEGG" id="dmp:FAK_25920"/>
<organism evidence="7 8">
    <name type="scientific">Desulfoferula mesophila</name>
    <dbReference type="NCBI Taxonomy" id="3058419"/>
    <lineage>
        <taxon>Bacteria</taxon>
        <taxon>Pseudomonadati</taxon>
        <taxon>Thermodesulfobacteriota</taxon>
        <taxon>Desulfarculia</taxon>
        <taxon>Desulfarculales</taxon>
        <taxon>Desulfarculaceae</taxon>
        <taxon>Desulfoferula</taxon>
    </lineage>
</organism>
<sequence>MSTYKIHPIVVGLNATDQGIMTYMRGYGQAIHIPIYVFYLEGGDKKILIDTGLEDFIIPEGLEEKLGLKAEYFEDGLARLGVRPEEIDVIIHTHLHNDHCENDALCPRAKVYAQRAEIEFMNSPHPLDHRYDPDYLEGREVVALEGEAEIAPGVRVIPTPGHTPGGQSVIVDTEGSGKVLITGFCCNEKNFPSAGPAVCPGVHSDAYAAWDTVNRVKQMADSGEIDLIVPCHALWPGQQGTIA</sequence>
<keyword evidence="4" id="KW-0378">Hydrolase</keyword>
<accession>A0AAU9EEG2</accession>
<name>A0AAU9EEG2_9BACT</name>
<dbReference type="GO" id="GO:0016787">
    <property type="term" value="F:hydrolase activity"/>
    <property type="evidence" value="ECO:0007669"/>
    <property type="project" value="UniProtKB-KW"/>
</dbReference>
<comment type="similarity">
    <text evidence="2">Belongs to the metallo-beta-lactamase superfamily.</text>
</comment>
<dbReference type="RefSeq" id="WP_338600028.1">
    <property type="nucleotide sequence ID" value="NZ_AP028679.1"/>
</dbReference>
<dbReference type="Proteomes" id="UP001366166">
    <property type="component" value="Chromosome"/>
</dbReference>
<reference evidence="8" key="1">
    <citation type="journal article" date="2023" name="Arch. Microbiol.">
        <title>Desulfoferula mesophilus gen. nov. sp. nov., a mesophilic sulfate-reducing bacterium isolated from a brackish lake sediment.</title>
        <authorList>
            <person name="Watanabe T."/>
            <person name="Yabe T."/>
            <person name="Tsuji J.M."/>
            <person name="Fukui M."/>
        </authorList>
    </citation>
    <scope>NUCLEOTIDE SEQUENCE [LARGE SCALE GENOMIC DNA]</scope>
    <source>
        <strain evidence="8">12FAK</strain>
    </source>
</reference>
<dbReference type="InterPro" id="IPR051013">
    <property type="entry name" value="MBL_superfamily_lactonases"/>
</dbReference>
<gene>
    <name evidence="7" type="ORF">FAK_25920</name>
</gene>
<evidence type="ECO:0000256" key="5">
    <source>
        <dbReference type="ARBA" id="ARBA00022833"/>
    </source>
</evidence>
<dbReference type="EMBL" id="AP028679">
    <property type="protein sequence ID" value="BEQ15526.1"/>
    <property type="molecule type" value="Genomic_DNA"/>
</dbReference>
<evidence type="ECO:0000313" key="8">
    <source>
        <dbReference type="Proteomes" id="UP001366166"/>
    </source>
</evidence>
<evidence type="ECO:0000256" key="4">
    <source>
        <dbReference type="ARBA" id="ARBA00022801"/>
    </source>
</evidence>
<evidence type="ECO:0000256" key="3">
    <source>
        <dbReference type="ARBA" id="ARBA00022723"/>
    </source>
</evidence>
<dbReference type="AlphaFoldDB" id="A0AAU9EEG2"/>
<evidence type="ECO:0000259" key="6">
    <source>
        <dbReference type="SMART" id="SM00849"/>
    </source>
</evidence>
<proteinExistence type="inferred from homology"/>
<dbReference type="Pfam" id="PF00753">
    <property type="entry name" value="Lactamase_B"/>
    <property type="match status" value="1"/>
</dbReference>
<dbReference type="SUPFAM" id="SSF56281">
    <property type="entry name" value="Metallo-hydrolase/oxidoreductase"/>
    <property type="match status" value="1"/>
</dbReference>
<dbReference type="PANTHER" id="PTHR42978">
    <property type="entry name" value="QUORUM-QUENCHING LACTONASE YTNP-RELATED-RELATED"/>
    <property type="match status" value="1"/>
</dbReference>
<evidence type="ECO:0000256" key="1">
    <source>
        <dbReference type="ARBA" id="ARBA00001947"/>
    </source>
</evidence>
<dbReference type="InterPro" id="IPR001279">
    <property type="entry name" value="Metallo-B-lactamas"/>
</dbReference>
<evidence type="ECO:0000256" key="2">
    <source>
        <dbReference type="ARBA" id="ARBA00007749"/>
    </source>
</evidence>
<keyword evidence="8" id="KW-1185">Reference proteome</keyword>